<keyword evidence="6" id="KW-0238">DNA-binding</keyword>
<dbReference type="GeneTree" id="ENSGT01150000286959"/>
<feature type="domain" description="C2H2-type" evidence="10">
    <location>
        <begin position="218"/>
        <end position="245"/>
    </location>
</feature>
<accession>A0A8C6M4R2</accession>
<proteinExistence type="predicted"/>
<feature type="compositionally biased region" description="Polar residues" evidence="9">
    <location>
        <begin position="135"/>
        <end position="146"/>
    </location>
</feature>
<name>A0A8C6M4R2_NOTFU</name>
<dbReference type="PANTHER" id="PTHR24404:SF114">
    <property type="entry name" value="KLUMPFUSS, ISOFORM B-RELATED"/>
    <property type="match status" value="1"/>
</dbReference>
<sequence>MDTAFQQVVLVKEEALEEHSAGVNQQDLDFLHIKEEQEKLWPSMEGAHLHLKETDAARFPFTVASIKSEEHEEKPLFSQLHQKQIEDRDVSTSGSADQTTAETGGVETSRNPYLNPHELTPDSSETDVGDDDDATLNSELSVSGSETGDRDNDWNENRCSESDFRSVNKSFRHRTLLNSHMRVHTGEKPFACELCGQRFSLKGNLKTHMRVHTGQKPFACELCGQRFSLKGSLNTHMRVHTGQKPFTCKFCGNRFSKKTNLNRHMRVHTGEKPFACELCVKGFSRKSTLIRHMSVHTGQKPFTCELCVKRFTQKSHLNRHKRVHK</sequence>
<dbReference type="PROSITE" id="PS00028">
    <property type="entry name" value="ZINC_FINGER_C2H2_1"/>
    <property type="match status" value="5"/>
</dbReference>
<dbReference type="PROSITE" id="PS50157">
    <property type="entry name" value="ZINC_FINGER_C2H2_2"/>
    <property type="match status" value="6"/>
</dbReference>
<dbReference type="Pfam" id="PF00096">
    <property type="entry name" value="zf-C2H2"/>
    <property type="match status" value="5"/>
</dbReference>
<dbReference type="SUPFAM" id="SSF57667">
    <property type="entry name" value="beta-beta-alpha zinc fingers"/>
    <property type="match status" value="3"/>
</dbReference>
<feature type="compositionally biased region" description="Acidic residues" evidence="9">
    <location>
        <begin position="124"/>
        <end position="134"/>
    </location>
</feature>
<dbReference type="RefSeq" id="XP_070403657.1">
    <property type="nucleotide sequence ID" value="XM_070547556.1"/>
</dbReference>
<dbReference type="Ensembl" id="ENSNFUT00015032662.1">
    <property type="protein sequence ID" value="ENSNFUP00015031255.1"/>
    <property type="gene ID" value="ENSNFUG00015015264.1"/>
</dbReference>
<evidence type="ECO:0000256" key="9">
    <source>
        <dbReference type="SAM" id="MobiDB-lite"/>
    </source>
</evidence>
<dbReference type="GO" id="GO:0006357">
    <property type="term" value="P:regulation of transcription by RNA polymerase II"/>
    <property type="evidence" value="ECO:0007669"/>
    <property type="project" value="TreeGrafter"/>
</dbReference>
<evidence type="ECO:0000313" key="12">
    <source>
        <dbReference type="Proteomes" id="UP000694548"/>
    </source>
</evidence>
<feature type="domain" description="C2H2-type" evidence="10">
    <location>
        <begin position="302"/>
        <end position="325"/>
    </location>
</feature>
<evidence type="ECO:0000256" key="6">
    <source>
        <dbReference type="ARBA" id="ARBA00023125"/>
    </source>
</evidence>
<protein>
    <submittedName>
        <fullName evidence="11">Zinc finger protein 32-like</fullName>
    </submittedName>
</protein>
<keyword evidence="2" id="KW-0479">Metal-binding</keyword>
<keyword evidence="3" id="KW-0677">Repeat</keyword>
<feature type="domain" description="C2H2-type" evidence="10">
    <location>
        <begin position="246"/>
        <end position="273"/>
    </location>
</feature>
<dbReference type="KEGG" id="nfu:107374412"/>
<dbReference type="GeneID" id="107374412"/>
<dbReference type="FunFam" id="3.30.160.60:FF:000912">
    <property type="entry name" value="Zinc finger protein 660"/>
    <property type="match status" value="5"/>
</dbReference>
<keyword evidence="5" id="KW-0862">Zinc</keyword>
<dbReference type="GO" id="GO:0003700">
    <property type="term" value="F:DNA-binding transcription factor activity"/>
    <property type="evidence" value="ECO:0007669"/>
    <property type="project" value="TreeGrafter"/>
</dbReference>
<feature type="domain" description="C2H2-type" evidence="10">
    <location>
        <begin position="157"/>
        <end position="189"/>
    </location>
</feature>
<evidence type="ECO:0000256" key="3">
    <source>
        <dbReference type="ARBA" id="ARBA00022737"/>
    </source>
</evidence>
<dbReference type="Proteomes" id="UP000694548">
    <property type="component" value="Unassembled WGS sequence"/>
</dbReference>
<evidence type="ECO:0000259" key="10">
    <source>
        <dbReference type="PROSITE" id="PS50157"/>
    </source>
</evidence>
<dbReference type="InterPro" id="IPR036236">
    <property type="entry name" value="Znf_C2H2_sf"/>
</dbReference>
<dbReference type="SMART" id="SM00355">
    <property type="entry name" value="ZnF_C2H2"/>
    <property type="match status" value="6"/>
</dbReference>
<dbReference type="PANTHER" id="PTHR24404">
    <property type="entry name" value="ZINC FINGER PROTEIN"/>
    <property type="match status" value="1"/>
</dbReference>
<dbReference type="AlphaFoldDB" id="A0A8C6M4R2"/>
<evidence type="ECO:0000256" key="2">
    <source>
        <dbReference type="ARBA" id="ARBA00022723"/>
    </source>
</evidence>
<feature type="compositionally biased region" description="Polar residues" evidence="9">
    <location>
        <begin position="91"/>
        <end position="112"/>
    </location>
</feature>
<dbReference type="GO" id="GO:0000978">
    <property type="term" value="F:RNA polymerase II cis-regulatory region sequence-specific DNA binding"/>
    <property type="evidence" value="ECO:0007669"/>
    <property type="project" value="TreeGrafter"/>
</dbReference>
<dbReference type="InterPro" id="IPR050589">
    <property type="entry name" value="Ikaros_C2H2-ZF"/>
</dbReference>
<feature type="compositionally biased region" description="Basic and acidic residues" evidence="9">
    <location>
        <begin position="147"/>
        <end position="159"/>
    </location>
</feature>
<evidence type="ECO:0000313" key="11">
    <source>
        <dbReference type="Ensembl" id="ENSNFUP00015031255.1"/>
    </source>
</evidence>
<reference evidence="11" key="1">
    <citation type="submission" date="2025-08" db="UniProtKB">
        <authorList>
            <consortium name="Ensembl"/>
        </authorList>
    </citation>
    <scope>IDENTIFICATION</scope>
</reference>
<reference evidence="11" key="2">
    <citation type="submission" date="2025-09" db="UniProtKB">
        <authorList>
            <consortium name="Ensembl"/>
        </authorList>
    </citation>
    <scope>IDENTIFICATION</scope>
</reference>
<evidence type="ECO:0000256" key="4">
    <source>
        <dbReference type="ARBA" id="ARBA00022771"/>
    </source>
</evidence>
<keyword evidence="12" id="KW-1185">Reference proteome</keyword>
<dbReference type="GO" id="GO:0008270">
    <property type="term" value="F:zinc ion binding"/>
    <property type="evidence" value="ECO:0007669"/>
    <property type="project" value="UniProtKB-KW"/>
</dbReference>
<evidence type="ECO:0000256" key="5">
    <source>
        <dbReference type="ARBA" id="ARBA00022833"/>
    </source>
</evidence>
<dbReference type="OMA" id="CELCVKG"/>
<feature type="domain" description="C2H2-type" evidence="10">
    <location>
        <begin position="274"/>
        <end position="301"/>
    </location>
</feature>
<evidence type="ECO:0000256" key="1">
    <source>
        <dbReference type="ARBA" id="ARBA00004123"/>
    </source>
</evidence>
<evidence type="ECO:0000256" key="8">
    <source>
        <dbReference type="PROSITE-ProRule" id="PRU00042"/>
    </source>
</evidence>
<dbReference type="Gene3D" id="3.30.160.60">
    <property type="entry name" value="Classic Zinc Finger"/>
    <property type="match status" value="6"/>
</dbReference>
<dbReference type="InterPro" id="IPR013087">
    <property type="entry name" value="Znf_C2H2_type"/>
</dbReference>
<evidence type="ECO:0000256" key="7">
    <source>
        <dbReference type="ARBA" id="ARBA00023242"/>
    </source>
</evidence>
<feature type="domain" description="C2H2-type" evidence="10">
    <location>
        <begin position="190"/>
        <end position="217"/>
    </location>
</feature>
<comment type="subcellular location">
    <subcellularLocation>
        <location evidence="1">Nucleus</location>
    </subcellularLocation>
</comment>
<dbReference type="GO" id="GO:0005634">
    <property type="term" value="C:nucleus"/>
    <property type="evidence" value="ECO:0007669"/>
    <property type="project" value="UniProtKB-SubCell"/>
</dbReference>
<feature type="region of interest" description="Disordered" evidence="9">
    <location>
        <begin position="70"/>
        <end position="159"/>
    </location>
</feature>
<keyword evidence="7" id="KW-0539">Nucleus</keyword>
<organism evidence="11 12">
    <name type="scientific">Nothobranchius furzeri</name>
    <name type="common">Turquoise killifish</name>
    <dbReference type="NCBI Taxonomy" id="105023"/>
    <lineage>
        <taxon>Eukaryota</taxon>
        <taxon>Metazoa</taxon>
        <taxon>Chordata</taxon>
        <taxon>Craniata</taxon>
        <taxon>Vertebrata</taxon>
        <taxon>Euteleostomi</taxon>
        <taxon>Actinopterygii</taxon>
        <taxon>Neopterygii</taxon>
        <taxon>Teleostei</taxon>
        <taxon>Neoteleostei</taxon>
        <taxon>Acanthomorphata</taxon>
        <taxon>Ovalentaria</taxon>
        <taxon>Atherinomorphae</taxon>
        <taxon>Cyprinodontiformes</taxon>
        <taxon>Nothobranchiidae</taxon>
        <taxon>Nothobranchius</taxon>
    </lineage>
</organism>
<keyword evidence="4 8" id="KW-0863">Zinc-finger</keyword>
<dbReference type="RefSeq" id="XP_070403658.1">
    <property type="nucleotide sequence ID" value="XM_070547557.1"/>
</dbReference>